<name>A0A1I2QRX1_9BACL</name>
<dbReference type="EMBL" id="FOOK01000024">
    <property type="protein sequence ID" value="SFG28381.1"/>
    <property type="molecule type" value="Genomic_DNA"/>
</dbReference>
<dbReference type="RefSeq" id="WP_143085350.1">
    <property type="nucleotide sequence ID" value="NZ_FOOK01000024.1"/>
</dbReference>
<protein>
    <submittedName>
        <fullName evidence="1">Uncharacterized protein</fullName>
    </submittedName>
</protein>
<dbReference type="AlphaFoldDB" id="A0A1I2QRX1"/>
<organism evidence="1 2">
    <name type="scientific">Planifilum fulgidum</name>
    <dbReference type="NCBI Taxonomy" id="201973"/>
    <lineage>
        <taxon>Bacteria</taxon>
        <taxon>Bacillati</taxon>
        <taxon>Bacillota</taxon>
        <taxon>Bacilli</taxon>
        <taxon>Bacillales</taxon>
        <taxon>Thermoactinomycetaceae</taxon>
        <taxon>Planifilum</taxon>
    </lineage>
</organism>
<sequence>MSRLRHYPLRIHQGWTLETNYFMDCDPETVPPDNELRWFDVFSKEILLFFYNEKYALDLGWWPEADPKGEFILDLVTYKDFEPLLTIETRNLHEVADAIDKITWGVSQGILPSSDPTFSLEQITPSLQLQPLKIYHAWKIEKNRFIEMDWETADPQEMREYLTDDLLLLKHAFDSSIQIHLGWEPAGDPQGRFVLEKFKPADKKRPHRVYSTRSVEEVVDWIEKACIGEM</sequence>
<gene>
    <name evidence="1" type="ORF">SAMN04488025_12439</name>
</gene>
<evidence type="ECO:0000313" key="2">
    <source>
        <dbReference type="Proteomes" id="UP000198661"/>
    </source>
</evidence>
<proteinExistence type="predicted"/>
<dbReference type="Proteomes" id="UP000198661">
    <property type="component" value="Unassembled WGS sequence"/>
</dbReference>
<reference evidence="1 2" key="1">
    <citation type="submission" date="2016-10" db="EMBL/GenBank/DDBJ databases">
        <authorList>
            <person name="de Groot N.N."/>
        </authorList>
    </citation>
    <scope>NUCLEOTIDE SEQUENCE [LARGE SCALE GENOMIC DNA]</scope>
    <source>
        <strain evidence="1 2">DSM 44945</strain>
    </source>
</reference>
<dbReference type="OrthoDB" id="3532550at2"/>
<accession>A0A1I2QRX1</accession>
<evidence type="ECO:0000313" key="1">
    <source>
        <dbReference type="EMBL" id="SFG28381.1"/>
    </source>
</evidence>
<keyword evidence="2" id="KW-1185">Reference proteome</keyword>